<protein>
    <submittedName>
        <fullName evidence="1">Uncharacterized protein</fullName>
    </submittedName>
</protein>
<proteinExistence type="predicted"/>
<dbReference type="AlphaFoldDB" id="A0A0E9SG91"/>
<accession>A0A0E9SG91</accession>
<organism evidence="1">
    <name type="scientific">Anguilla anguilla</name>
    <name type="common">European freshwater eel</name>
    <name type="synonym">Muraena anguilla</name>
    <dbReference type="NCBI Taxonomy" id="7936"/>
    <lineage>
        <taxon>Eukaryota</taxon>
        <taxon>Metazoa</taxon>
        <taxon>Chordata</taxon>
        <taxon>Craniata</taxon>
        <taxon>Vertebrata</taxon>
        <taxon>Euteleostomi</taxon>
        <taxon>Actinopterygii</taxon>
        <taxon>Neopterygii</taxon>
        <taxon>Teleostei</taxon>
        <taxon>Anguilliformes</taxon>
        <taxon>Anguillidae</taxon>
        <taxon>Anguilla</taxon>
    </lineage>
</organism>
<evidence type="ECO:0000313" key="1">
    <source>
        <dbReference type="EMBL" id="JAH39523.1"/>
    </source>
</evidence>
<dbReference type="EMBL" id="GBXM01069054">
    <property type="protein sequence ID" value="JAH39523.1"/>
    <property type="molecule type" value="Transcribed_RNA"/>
</dbReference>
<sequence length="24" mass="3042">MHERIQNKWVILWSTRTTSCFLKY</sequence>
<reference evidence="1" key="1">
    <citation type="submission" date="2014-11" db="EMBL/GenBank/DDBJ databases">
        <authorList>
            <person name="Amaro Gonzalez C."/>
        </authorList>
    </citation>
    <scope>NUCLEOTIDE SEQUENCE</scope>
</reference>
<name>A0A0E9SG91_ANGAN</name>
<reference evidence="1" key="2">
    <citation type="journal article" date="2015" name="Fish Shellfish Immunol.">
        <title>Early steps in the European eel (Anguilla anguilla)-Vibrio vulnificus interaction in the gills: Role of the RtxA13 toxin.</title>
        <authorList>
            <person name="Callol A."/>
            <person name="Pajuelo D."/>
            <person name="Ebbesson L."/>
            <person name="Teles M."/>
            <person name="MacKenzie S."/>
            <person name="Amaro C."/>
        </authorList>
    </citation>
    <scope>NUCLEOTIDE SEQUENCE</scope>
</reference>